<dbReference type="EMBL" id="JBHSAM010000028">
    <property type="protein sequence ID" value="MFC4101817.1"/>
    <property type="molecule type" value="Genomic_DNA"/>
</dbReference>
<name>A0ABV8K707_9BACL</name>
<proteinExistence type="predicted"/>
<keyword evidence="2" id="KW-1185">Reference proteome</keyword>
<protein>
    <submittedName>
        <fullName evidence="1">Uncharacterized protein</fullName>
    </submittedName>
</protein>
<evidence type="ECO:0000313" key="2">
    <source>
        <dbReference type="Proteomes" id="UP001595715"/>
    </source>
</evidence>
<sequence>MKSYLETFFERLKKGEFINHPNVHPLHQGMAYTWKDEQRGAHLLFLPFEQTGLAYCEPNPNPGNIVNIAPLYLGEILSDISILRGTDLHKPKTEADALAVAYKNAYEINKQAEALGGSFEDYIWKFKQLCAFLTYFNSVVTVQPRTNS</sequence>
<evidence type="ECO:0000313" key="1">
    <source>
        <dbReference type="EMBL" id="MFC4101817.1"/>
    </source>
</evidence>
<reference evidence="2" key="1">
    <citation type="journal article" date="2019" name="Int. J. Syst. Evol. Microbiol.">
        <title>The Global Catalogue of Microorganisms (GCM) 10K type strain sequencing project: providing services to taxonomists for standard genome sequencing and annotation.</title>
        <authorList>
            <consortium name="The Broad Institute Genomics Platform"/>
            <consortium name="The Broad Institute Genome Sequencing Center for Infectious Disease"/>
            <person name="Wu L."/>
            <person name="Ma J."/>
        </authorList>
    </citation>
    <scope>NUCLEOTIDE SEQUENCE [LARGE SCALE GENOMIC DNA]</scope>
    <source>
        <strain evidence="2">IBRC-M 10987</strain>
    </source>
</reference>
<comment type="caution">
    <text evidence="1">The sequence shown here is derived from an EMBL/GenBank/DDBJ whole genome shotgun (WGS) entry which is preliminary data.</text>
</comment>
<accession>A0ABV8K707</accession>
<organism evidence="1 2">
    <name type="scientific">Paenibacillus xanthanilyticus</name>
    <dbReference type="NCBI Taxonomy" id="1783531"/>
    <lineage>
        <taxon>Bacteria</taxon>
        <taxon>Bacillati</taxon>
        <taxon>Bacillota</taxon>
        <taxon>Bacilli</taxon>
        <taxon>Bacillales</taxon>
        <taxon>Paenibacillaceae</taxon>
        <taxon>Paenibacillus</taxon>
    </lineage>
</organism>
<dbReference type="RefSeq" id="WP_377720415.1">
    <property type="nucleotide sequence ID" value="NZ_JBHSAM010000028.1"/>
</dbReference>
<gene>
    <name evidence="1" type="ORF">ACFOZ8_19395</name>
</gene>
<dbReference type="Proteomes" id="UP001595715">
    <property type="component" value="Unassembled WGS sequence"/>
</dbReference>